<dbReference type="PANTHER" id="PTHR43010:SF1">
    <property type="entry name" value="USPA DOMAIN-CONTAINING PROTEIN"/>
    <property type="match status" value="1"/>
</dbReference>
<evidence type="ECO:0000313" key="3">
    <source>
        <dbReference type="EMBL" id="PDV98467.1"/>
    </source>
</evidence>
<dbReference type="Gene3D" id="3.40.50.12370">
    <property type="match status" value="1"/>
</dbReference>
<feature type="domain" description="UspA" evidence="2">
    <location>
        <begin position="466"/>
        <end position="582"/>
    </location>
</feature>
<protein>
    <recommendedName>
        <fullName evidence="2">UspA domain-containing protein</fullName>
    </recommendedName>
</protein>
<accession>A0A2H3KKG4</accession>
<dbReference type="SUPFAM" id="SSF110849">
    <property type="entry name" value="ParB/Sulfiredoxin"/>
    <property type="match status" value="1"/>
</dbReference>
<dbReference type="CDD" id="cd00293">
    <property type="entry name" value="USP-like"/>
    <property type="match status" value="2"/>
</dbReference>
<dbReference type="AlphaFoldDB" id="A0A2H3KKG4"/>
<dbReference type="SUPFAM" id="SSF52402">
    <property type="entry name" value="Adenine nucleotide alpha hydrolases-like"/>
    <property type="match status" value="2"/>
</dbReference>
<dbReference type="Proteomes" id="UP000220922">
    <property type="component" value="Unassembled WGS sequence"/>
</dbReference>
<dbReference type="InterPro" id="IPR036086">
    <property type="entry name" value="ParB/Sulfiredoxin_sf"/>
</dbReference>
<organism evidence="3 4">
    <name type="scientific">Candidatus Chloroploca asiatica</name>
    <dbReference type="NCBI Taxonomy" id="1506545"/>
    <lineage>
        <taxon>Bacteria</taxon>
        <taxon>Bacillati</taxon>
        <taxon>Chloroflexota</taxon>
        <taxon>Chloroflexia</taxon>
        <taxon>Chloroflexales</taxon>
        <taxon>Chloroflexineae</taxon>
        <taxon>Oscillochloridaceae</taxon>
        <taxon>Candidatus Chloroploca</taxon>
    </lineage>
</organism>
<dbReference type="InterPro" id="IPR051688">
    <property type="entry name" value="USP_A"/>
</dbReference>
<proteinExistence type="inferred from homology"/>
<comment type="similarity">
    <text evidence="1">Belongs to the universal stress protein A family.</text>
</comment>
<comment type="caution">
    <text evidence="3">The sequence shown here is derived from an EMBL/GenBank/DDBJ whole genome shotgun (WGS) entry which is preliminary data.</text>
</comment>
<dbReference type="InterPro" id="IPR006016">
    <property type="entry name" value="UspA"/>
</dbReference>
<dbReference type="PRINTS" id="PR01438">
    <property type="entry name" value="UNVRSLSTRESS"/>
</dbReference>
<feature type="domain" description="UspA" evidence="2">
    <location>
        <begin position="331"/>
        <end position="456"/>
    </location>
</feature>
<reference evidence="3 4" key="1">
    <citation type="submission" date="2016-05" db="EMBL/GenBank/DDBJ databases">
        <authorList>
            <person name="Lavstsen T."/>
            <person name="Jespersen J.S."/>
        </authorList>
    </citation>
    <scope>NUCLEOTIDE SEQUENCE [LARGE SCALE GENOMIC DNA]</scope>
    <source>
        <strain evidence="3 4">B7-9</strain>
    </source>
</reference>
<keyword evidence="4" id="KW-1185">Reference proteome</keyword>
<dbReference type="OrthoDB" id="1100724at2"/>
<dbReference type="PANTHER" id="PTHR43010">
    <property type="entry name" value="UNIVERSAL STRESS PROTEIN SLR1230"/>
    <property type="match status" value="1"/>
</dbReference>
<sequence>MGLEEREQQRLAAIEEFRRARRRALVDDLLAWMTGEPDDLLDFEEVHRRIGEQGWAVRGLREIPIEAIVGSVGRYHDFTRHFLPRQHSHETRWANVRAAMGEGKLLPPIDVYELGGVYFVKDGNHRVSVARELGIDHLLAHVTEVPSRVTLTPDVTPDDLIIASEYTKLMEATRLDMVYPELDLRVSAPGAYQLIAGQIEQERHRAALRTETTPTLEEAAVSWYERIYLPAIDLIENRGLLRDFPGRSETDLYVWIARHQQALEASVGWSVDLNAAAADLTRQRGQRPKHIFARARERLVKTFVPEKMRDGPPPGVWRRQRLADERTKQLFHTILVPINGEAESWRALEQAIVVAHRDGGSLYGLHVIPPDHEEPDERTIASIRERFEQRCAEEGLVGKLMVDHGIIARQICARARWADLVVMSLAHPTPDEPFGRLRSGLRDLIQRSPQPVLTVPDDISPLNRGLVAYDGSPRADEALMLAAYLALRDRLSLVVVTAREPNDDLRLTIGRAQAYLEERGIQAGYVIDSHPAAEAILRAANEHRSNLIFIGGYSVRPEVEIVIGSTVDHVLRQSQLPVLICR</sequence>
<dbReference type="EMBL" id="LYXE01000099">
    <property type="protein sequence ID" value="PDV98467.1"/>
    <property type="molecule type" value="Genomic_DNA"/>
</dbReference>
<evidence type="ECO:0000259" key="2">
    <source>
        <dbReference type="Pfam" id="PF00582"/>
    </source>
</evidence>
<evidence type="ECO:0000256" key="1">
    <source>
        <dbReference type="ARBA" id="ARBA00008791"/>
    </source>
</evidence>
<evidence type="ECO:0000313" key="4">
    <source>
        <dbReference type="Proteomes" id="UP000220922"/>
    </source>
</evidence>
<name>A0A2H3KKG4_9CHLR</name>
<gene>
    <name evidence="3" type="ORF">A9Q02_15305</name>
</gene>
<dbReference type="InterPro" id="IPR006015">
    <property type="entry name" value="Universal_stress_UspA"/>
</dbReference>
<dbReference type="RefSeq" id="WP_097653503.1">
    <property type="nucleotide sequence ID" value="NZ_LYXE01000099.1"/>
</dbReference>
<dbReference type="Pfam" id="PF00582">
    <property type="entry name" value="Usp"/>
    <property type="match status" value="2"/>
</dbReference>